<comment type="cofactor">
    <cofactor evidence="7">
        <name>heme c</name>
        <dbReference type="ChEBI" id="CHEBI:61717"/>
    </cofactor>
    <text evidence="7">Binds 4 heme c groups covalently per monomer.</text>
</comment>
<dbReference type="PANTHER" id="PTHR35038">
    <property type="entry name" value="DISSIMILATORY SULFITE REDUCTASE SIRA"/>
    <property type="match status" value="1"/>
</dbReference>
<dbReference type="PRINTS" id="PR00609">
    <property type="entry name" value="CYTOCHROMEC3"/>
</dbReference>
<evidence type="ECO:0000256" key="8">
    <source>
        <dbReference type="SAM" id="Phobius"/>
    </source>
</evidence>
<organism evidence="10 11">
    <name type="scientific">Pseudodesulfovibrio alkaliphilus</name>
    <dbReference type="NCBI Taxonomy" id="2661613"/>
    <lineage>
        <taxon>Bacteria</taxon>
        <taxon>Pseudomonadati</taxon>
        <taxon>Thermodesulfobacteriota</taxon>
        <taxon>Desulfovibrionia</taxon>
        <taxon>Desulfovibrionales</taxon>
        <taxon>Desulfovibrionaceae</taxon>
    </lineage>
</organism>
<dbReference type="PROSITE" id="PS51007">
    <property type="entry name" value="CYTC"/>
    <property type="match status" value="1"/>
</dbReference>
<feature type="binding site" description="axial binding residue" evidence="7">
    <location>
        <position position="242"/>
    </location>
    <ligand>
        <name>heme c</name>
        <dbReference type="ChEBI" id="CHEBI:61717"/>
        <label>1</label>
    </ligand>
    <ligandPart>
        <name>Fe</name>
        <dbReference type="ChEBI" id="CHEBI:18248"/>
    </ligandPart>
</feature>
<dbReference type="RefSeq" id="WP_155931872.1">
    <property type="nucleotide sequence ID" value="NZ_WODC01000001.1"/>
</dbReference>
<dbReference type="NCBIfam" id="NF045713">
    <property type="entry name" value="CxxCH_16_HmcA"/>
    <property type="match status" value="1"/>
</dbReference>
<evidence type="ECO:0000256" key="6">
    <source>
        <dbReference type="ARBA" id="ARBA00023004"/>
    </source>
</evidence>
<keyword evidence="8" id="KW-0472">Membrane</keyword>
<feature type="binding site" description="axial binding residue" evidence="7">
    <location>
        <position position="174"/>
    </location>
    <ligand>
        <name>heme c</name>
        <dbReference type="ChEBI" id="CHEBI:61717"/>
        <label>1</label>
    </ligand>
    <ligandPart>
        <name>Fe</name>
        <dbReference type="ChEBI" id="CHEBI:18248"/>
    </ligandPart>
</feature>
<evidence type="ECO:0000256" key="2">
    <source>
        <dbReference type="ARBA" id="ARBA00022617"/>
    </source>
</evidence>
<dbReference type="PANTHER" id="PTHR35038:SF8">
    <property type="entry name" value="C-TYPE POLYHEME CYTOCHROME OMCC"/>
    <property type="match status" value="1"/>
</dbReference>
<dbReference type="GO" id="GO:0016491">
    <property type="term" value="F:oxidoreductase activity"/>
    <property type="evidence" value="ECO:0007669"/>
    <property type="project" value="TreeGrafter"/>
</dbReference>
<dbReference type="EMBL" id="WODC01000001">
    <property type="protein sequence ID" value="MUM76337.1"/>
    <property type="molecule type" value="Genomic_DNA"/>
</dbReference>
<reference evidence="10 11" key="1">
    <citation type="submission" date="2019-11" db="EMBL/GenBank/DDBJ databases">
        <title>Pseudodesulfovibrio alkaliphilus, sp. nov., an alkaliphilic sulfate-reducing bacteria from mud volcano of Taman peninsula, Russia.</title>
        <authorList>
            <person name="Frolova A."/>
            <person name="Merkel A.Y."/>
            <person name="Slobodkin A.I."/>
        </authorList>
    </citation>
    <scope>NUCLEOTIDE SEQUENCE [LARGE SCALE GENOMIC DNA]</scope>
    <source>
        <strain evidence="10 11">F-1</strain>
    </source>
</reference>
<dbReference type="CDD" id="cd08168">
    <property type="entry name" value="Cytochrom_C3"/>
    <property type="match status" value="4"/>
</dbReference>
<feature type="transmembrane region" description="Helical" evidence="8">
    <location>
        <begin position="7"/>
        <end position="25"/>
    </location>
</feature>
<dbReference type="GO" id="GO:0020037">
    <property type="term" value="F:heme binding"/>
    <property type="evidence" value="ECO:0007669"/>
    <property type="project" value="InterPro"/>
</dbReference>
<evidence type="ECO:0000256" key="1">
    <source>
        <dbReference type="ARBA" id="ARBA00022448"/>
    </source>
</evidence>
<dbReference type="Gene3D" id="3.90.10.10">
    <property type="entry name" value="Cytochrome C3"/>
    <property type="match status" value="4"/>
</dbReference>
<gene>
    <name evidence="10" type="ORF">GKC30_01665</name>
</gene>
<feature type="binding site" description="axial binding residue" evidence="7">
    <location>
        <position position="175"/>
    </location>
    <ligand>
        <name>heme c</name>
        <dbReference type="ChEBI" id="CHEBI:61717"/>
        <label>1</label>
    </ligand>
    <ligandPart>
        <name>Fe</name>
        <dbReference type="ChEBI" id="CHEBI:18248"/>
    </ligandPart>
</feature>
<dbReference type="InterPro" id="IPR009056">
    <property type="entry name" value="Cyt_c-like_dom"/>
</dbReference>
<dbReference type="AlphaFoldDB" id="A0A7K1KJS3"/>
<sequence length="527" mass="56836">MEKGRRLLFWAGILFVFAATSIVFLEARGLDAQANAGAVARVDGVYIDTLASYGKLELPVVTFYHDQHTDALAKQGKDCASCHKKDADGKLSTKFMRLEDGDADELKLIYHNQCIGCHQEMSRAGQQTGPLDGQCRSCHVDRSAETAWQPVAMDLSLHARHVIATGGDEKCGTCHHRYDEAQKKTVEVKGKEESCRNCHQEKPFHDETGLLVSSYAQASHSSCVSCHQDFTAQKKDSGPVSCAGCHSTEAQAKYKVLADIPRLKRGQPDAALLVTMDGDKPKVSMGPVAFNHEKHETAVGDCRSCHVGEGTMDGKFFELAGDMHLRSNMQGCIGCHSAMQQEKPVCAGCHDLMPVNKAPSQTSCVKCHDDSLKDLYADGAIPAKEAAAARAAGAIAARDLTVATIADEEIPEIVIIGSLSDTYEPSKLPHRKIVKRLIQDMQGDTMAGHFHGQDVLMCQGCHHNSPASKTPPKCASCHTAPFDPATPGRPGLMAAYHGQCMGCHTSMQLEKPTNTGCGDADGCHKVK</sequence>
<protein>
    <submittedName>
        <fullName evidence="10">Class III cytochrome c</fullName>
    </submittedName>
</protein>
<dbReference type="GO" id="GO:0009055">
    <property type="term" value="F:electron transfer activity"/>
    <property type="evidence" value="ECO:0007669"/>
    <property type="project" value="InterPro"/>
</dbReference>
<keyword evidence="8" id="KW-1133">Transmembrane helix</keyword>
<evidence type="ECO:0000256" key="5">
    <source>
        <dbReference type="ARBA" id="ARBA00022982"/>
    </source>
</evidence>
<keyword evidence="1" id="KW-0813">Transport</keyword>
<evidence type="ECO:0000256" key="3">
    <source>
        <dbReference type="ARBA" id="ARBA00022723"/>
    </source>
</evidence>
<comment type="caution">
    <text evidence="10">The sequence shown here is derived from an EMBL/GenBank/DDBJ whole genome shotgun (WGS) entry which is preliminary data.</text>
</comment>
<evidence type="ECO:0000256" key="4">
    <source>
        <dbReference type="ARBA" id="ARBA00022729"/>
    </source>
</evidence>
<dbReference type="InterPro" id="IPR054813">
    <property type="entry name" value="HmcA"/>
</dbReference>
<feature type="binding site" description="axial binding residue" evidence="7">
    <location>
        <position position="227"/>
    </location>
    <ligand>
        <name>heme c</name>
        <dbReference type="ChEBI" id="CHEBI:61717"/>
        <label>1</label>
    </ligand>
    <ligandPart>
        <name>Fe</name>
        <dbReference type="ChEBI" id="CHEBI:18248"/>
    </ligandPart>
</feature>
<feature type="binding site" description="axial binding residue" evidence="7">
    <location>
        <position position="171"/>
    </location>
    <ligand>
        <name>heme c</name>
        <dbReference type="ChEBI" id="CHEBI:61717"/>
        <label>1</label>
    </ligand>
    <ligandPart>
        <name>Fe</name>
        <dbReference type="ChEBI" id="CHEBI:18248"/>
    </ligandPart>
</feature>
<keyword evidence="5" id="KW-0249">Electron transport</keyword>
<evidence type="ECO:0000259" key="9">
    <source>
        <dbReference type="PROSITE" id="PS51007"/>
    </source>
</evidence>
<keyword evidence="3 7" id="KW-0479">Metal-binding</keyword>
<feature type="domain" description="Cytochrome c" evidence="9">
    <location>
        <begin position="281"/>
        <end position="421"/>
    </location>
</feature>
<feature type="binding site" description="axial binding residue" evidence="7">
    <location>
        <position position="245"/>
    </location>
    <ligand>
        <name>heme c</name>
        <dbReference type="ChEBI" id="CHEBI:61717"/>
        <label>1</label>
    </ligand>
    <ligandPart>
        <name>Fe</name>
        <dbReference type="ChEBI" id="CHEBI:18248"/>
    </ligandPart>
</feature>
<dbReference type="SUPFAM" id="SSF48695">
    <property type="entry name" value="Multiheme cytochromes"/>
    <property type="match status" value="1"/>
</dbReference>
<dbReference type="InterPro" id="IPR002322">
    <property type="entry name" value="Cyt_c_III"/>
</dbReference>
<feature type="binding site" description="axial binding residue" evidence="7">
    <location>
        <position position="226"/>
    </location>
    <ligand>
        <name>heme c</name>
        <dbReference type="ChEBI" id="CHEBI:61717"/>
        <label>1</label>
    </ligand>
    <ligandPart>
        <name>Fe</name>
        <dbReference type="ChEBI" id="CHEBI:18248"/>
    </ligandPart>
</feature>
<feature type="binding site" description="axial binding residue" evidence="7">
    <location>
        <position position="176"/>
    </location>
    <ligand>
        <name>heme c</name>
        <dbReference type="ChEBI" id="CHEBI:61717"/>
        <label>1</label>
    </ligand>
    <ligandPart>
        <name>Fe</name>
        <dbReference type="ChEBI" id="CHEBI:18248"/>
    </ligandPart>
</feature>
<keyword evidence="2 7" id="KW-0349">Heme</keyword>
<proteinExistence type="predicted"/>
<feature type="binding site" description="axial binding residue" evidence="7">
    <location>
        <position position="223"/>
    </location>
    <ligand>
        <name>heme c</name>
        <dbReference type="ChEBI" id="CHEBI:61717"/>
        <label>1</label>
    </ligand>
    <ligandPart>
        <name>Fe</name>
        <dbReference type="ChEBI" id="CHEBI:18248"/>
    </ligandPart>
</feature>
<dbReference type="Pfam" id="PF02085">
    <property type="entry name" value="Cytochrom_CIII"/>
    <property type="match status" value="4"/>
</dbReference>
<keyword evidence="11" id="KW-1185">Reference proteome</keyword>
<name>A0A7K1KJS3_9BACT</name>
<dbReference type="GO" id="GO:0046872">
    <property type="term" value="F:metal ion binding"/>
    <property type="evidence" value="ECO:0007669"/>
    <property type="project" value="UniProtKB-KW"/>
</dbReference>
<dbReference type="InterPro" id="IPR036280">
    <property type="entry name" value="Multihaem_cyt_sf"/>
</dbReference>
<keyword evidence="8" id="KW-0812">Transmembrane</keyword>
<accession>A0A7K1KJS3</accession>
<feature type="binding site" description="axial binding residue" evidence="7">
    <location>
        <position position="246"/>
    </location>
    <ligand>
        <name>heme c</name>
        <dbReference type="ChEBI" id="CHEBI:61717"/>
        <label>1</label>
    </ligand>
    <ligandPart>
        <name>Fe</name>
        <dbReference type="ChEBI" id="CHEBI:18248"/>
    </ligandPart>
</feature>
<dbReference type="Proteomes" id="UP000461162">
    <property type="component" value="Unassembled WGS sequence"/>
</dbReference>
<evidence type="ECO:0000256" key="7">
    <source>
        <dbReference type="PIRSR" id="PIRSR602322-1"/>
    </source>
</evidence>
<dbReference type="InterPro" id="IPR020942">
    <property type="entry name" value="Cyt_c_III_dom"/>
</dbReference>
<evidence type="ECO:0000313" key="11">
    <source>
        <dbReference type="Proteomes" id="UP000461162"/>
    </source>
</evidence>
<keyword evidence="6 7" id="KW-0408">Iron</keyword>
<evidence type="ECO:0000313" key="10">
    <source>
        <dbReference type="EMBL" id="MUM76337.1"/>
    </source>
</evidence>
<dbReference type="InterPro" id="IPR051829">
    <property type="entry name" value="Multiheme_Cytochr_ET"/>
</dbReference>
<keyword evidence="4" id="KW-0732">Signal</keyword>